<evidence type="ECO:0000313" key="2">
    <source>
        <dbReference type="Proteomes" id="UP000003515"/>
    </source>
</evidence>
<organism evidence="1 2">
    <name type="scientific">Vibrio orientalis CIP 102891 = ATCC 33934</name>
    <dbReference type="NCBI Taxonomy" id="675816"/>
    <lineage>
        <taxon>Bacteria</taxon>
        <taxon>Pseudomonadati</taxon>
        <taxon>Pseudomonadota</taxon>
        <taxon>Gammaproteobacteria</taxon>
        <taxon>Vibrionales</taxon>
        <taxon>Vibrionaceae</taxon>
        <taxon>Vibrio</taxon>
        <taxon>Vibrio oreintalis group</taxon>
    </lineage>
</organism>
<name>A0ABM9Z1I5_VIBOR</name>
<gene>
    <name evidence="1" type="ORF">VIA_003918</name>
</gene>
<protein>
    <submittedName>
        <fullName evidence="1">Uncharacterized protein</fullName>
    </submittedName>
</protein>
<dbReference type="EMBL" id="ACZV01000005">
    <property type="protein sequence ID" value="EEX93271.1"/>
    <property type="molecule type" value="Genomic_DNA"/>
</dbReference>
<accession>A0ABM9Z1I5</accession>
<evidence type="ECO:0000313" key="1">
    <source>
        <dbReference type="EMBL" id="EEX93271.1"/>
    </source>
</evidence>
<sequence>MPILIARITVQVPPFVPESLSEPTELIMLSISTASFILEVIFPYPHHDV</sequence>
<dbReference type="Proteomes" id="UP000003515">
    <property type="component" value="Unassembled WGS sequence"/>
</dbReference>
<reference evidence="1 2" key="1">
    <citation type="submission" date="2009-10" db="EMBL/GenBank/DDBJ databases">
        <authorList>
            <consortium name="Los Alamos National Laboratory (LANL)"/>
            <consortium name="National Microbial Pathogen Data Resource (NMPDR)"/>
            <person name="Munk A.C."/>
            <person name="Chertkov O."/>
            <person name="Tapia R."/>
            <person name="Green L."/>
            <person name="Rogers Y."/>
            <person name="Detter J.C."/>
            <person name="Bruce D."/>
            <person name="Brettin T.S."/>
            <person name="Colwell R.R."/>
            <person name="Huq A."/>
            <person name="Grim C.J."/>
            <person name="Hasan N.A."/>
            <person name="Bartels D."/>
            <person name="Vonstein V."/>
        </authorList>
    </citation>
    <scope>NUCLEOTIDE SEQUENCE [LARGE SCALE GENOMIC DNA]</scope>
    <source>
        <strain evidence="1 2">CIP 102891</strain>
    </source>
</reference>
<keyword evidence="2" id="KW-1185">Reference proteome</keyword>
<proteinExistence type="predicted"/>
<comment type="caution">
    <text evidence="1">The sequence shown here is derived from an EMBL/GenBank/DDBJ whole genome shotgun (WGS) entry which is preliminary data.</text>
</comment>